<comment type="caution">
    <text evidence="1">The sequence shown here is derived from an EMBL/GenBank/DDBJ whole genome shotgun (WGS) entry which is preliminary data.</text>
</comment>
<name>A0A840WWJ8_9ACTN</name>
<evidence type="ECO:0000313" key="1">
    <source>
        <dbReference type="EMBL" id="MBB5494548.1"/>
    </source>
</evidence>
<dbReference type="Proteomes" id="UP000579647">
    <property type="component" value="Unassembled WGS sequence"/>
</dbReference>
<protein>
    <submittedName>
        <fullName evidence="1">Uncharacterized protein</fullName>
    </submittedName>
</protein>
<dbReference type="EMBL" id="JACHDO010000001">
    <property type="protein sequence ID" value="MBB5494548.1"/>
    <property type="molecule type" value="Genomic_DNA"/>
</dbReference>
<organism evidence="1 2">
    <name type="scientific">Nocardiopsis metallicus</name>
    <dbReference type="NCBI Taxonomy" id="179819"/>
    <lineage>
        <taxon>Bacteria</taxon>
        <taxon>Bacillati</taxon>
        <taxon>Actinomycetota</taxon>
        <taxon>Actinomycetes</taxon>
        <taxon>Streptosporangiales</taxon>
        <taxon>Nocardiopsidaceae</taxon>
        <taxon>Nocardiopsis</taxon>
    </lineage>
</organism>
<sequence>MLKEQYERVIAAGGQVAGPAAEALLTGQLDTETVDWLKTNFFKTELALGHCLRAPAEGPCECDLYLRCSKFFTTSEYAPRLRARLAVEQQLIQDATERGWPREVERHTAISGRICDLLTELGEATEPEQPTT</sequence>
<proteinExistence type="predicted"/>
<gene>
    <name evidence="1" type="ORF">HNR07_005685</name>
</gene>
<keyword evidence="2" id="KW-1185">Reference proteome</keyword>
<dbReference type="RefSeq" id="WP_184373121.1">
    <property type="nucleotide sequence ID" value="NZ_BAAAKM010000025.1"/>
</dbReference>
<accession>A0A840WWJ8</accession>
<reference evidence="1 2" key="1">
    <citation type="submission" date="2020-08" db="EMBL/GenBank/DDBJ databases">
        <title>Sequencing the genomes of 1000 actinobacteria strains.</title>
        <authorList>
            <person name="Klenk H.-P."/>
        </authorList>
    </citation>
    <scope>NUCLEOTIDE SEQUENCE [LARGE SCALE GENOMIC DNA]</scope>
    <source>
        <strain evidence="1 2">DSM 44598</strain>
    </source>
</reference>
<dbReference type="AlphaFoldDB" id="A0A840WWJ8"/>
<evidence type="ECO:0000313" key="2">
    <source>
        <dbReference type="Proteomes" id="UP000579647"/>
    </source>
</evidence>